<keyword evidence="3" id="KW-0964">Secreted</keyword>
<evidence type="ECO:0000256" key="3">
    <source>
        <dbReference type="ARBA" id="ARBA00022525"/>
    </source>
</evidence>
<evidence type="ECO:0000313" key="16">
    <source>
        <dbReference type="EMBL" id="CAB3384638.1"/>
    </source>
</evidence>
<dbReference type="Gene3D" id="3.30.70.240">
    <property type="match status" value="1"/>
</dbReference>
<feature type="domain" description="EGF-like" evidence="13">
    <location>
        <begin position="2876"/>
        <end position="2914"/>
    </location>
</feature>
<dbReference type="PANTHER" id="PTHR47333">
    <property type="entry name" value="VON WILLEBRAND FACTOR C AND EGF DOMAIN-CONTAINING PROTEIN"/>
    <property type="match status" value="1"/>
</dbReference>
<feature type="disulfide bond" evidence="11">
    <location>
        <begin position="601"/>
        <end position="611"/>
    </location>
</feature>
<dbReference type="InterPro" id="IPR000640">
    <property type="entry name" value="EFG_V-like"/>
</dbReference>
<feature type="domain" description="EGF-like" evidence="13">
    <location>
        <begin position="2954"/>
        <end position="2995"/>
    </location>
</feature>
<dbReference type="SMART" id="SM00838">
    <property type="entry name" value="EFG_C"/>
    <property type="match status" value="1"/>
</dbReference>
<feature type="region of interest" description="Disordered" evidence="12">
    <location>
        <begin position="393"/>
        <end position="431"/>
    </location>
</feature>
<dbReference type="FunFam" id="2.10.25.10:FF:000017">
    <property type="entry name" value="latent-transforming growth factor beta-binding protein 4 isoform X1"/>
    <property type="match status" value="2"/>
</dbReference>
<feature type="domain" description="EGF-like" evidence="13">
    <location>
        <begin position="1349"/>
        <end position="1391"/>
    </location>
</feature>
<dbReference type="FunFam" id="2.10.25.10:FF:000005">
    <property type="entry name" value="Fibrillin 2"/>
    <property type="match status" value="4"/>
</dbReference>
<evidence type="ECO:0000256" key="6">
    <source>
        <dbReference type="ARBA" id="ARBA00022729"/>
    </source>
</evidence>
<dbReference type="PIRSF" id="PIRSF036312">
    <property type="entry name" value="Fibrillin"/>
    <property type="match status" value="1"/>
</dbReference>
<evidence type="ECO:0000256" key="9">
    <source>
        <dbReference type="ARBA" id="ARBA00023157"/>
    </source>
</evidence>
<evidence type="ECO:0000259" key="14">
    <source>
        <dbReference type="PROSITE" id="PS50097"/>
    </source>
</evidence>
<feature type="domain" description="EGF-like" evidence="13">
    <location>
        <begin position="597"/>
        <end position="629"/>
    </location>
</feature>
<dbReference type="InterPro" id="IPR000210">
    <property type="entry name" value="BTB/POZ_dom"/>
</dbReference>
<keyword evidence="8" id="KW-0106">Calcium</keyword>
<feature type="disulfide bond" evidence="11">
    <location>
        <begin position="619"/>
        <end position="628"/>
    </location>
</feature>
<feature type="domain" description="EGF-like" evidence="13">
    <location>
        <begin position="1458"/>
        <end position="1494"/>
    </location>
</feature>
<dbReference type="Pfam" id="PF00683">
    <property type="entry name" value="TB"/>
    <property type="match status" value="9"/>
</dbReference>
<dbReference type="SUPFAM" id="SSF57184">
    <property type="entry name" value="Growth factor receptor domain"/>
    <property type="match status" value="10"/>
</dbReference>
<dbReference type="InterPro" id="IPR036773">
    <property type="entry name" value="TB_dom_sf"/>
</dbReference>
<feature type="domain" description="EGF-like" evidence="13">
    <location>
        <begin position="1007"/>
        <end position="1047"/>
    </location>
</feature>
<feature type="domain" description="TB" evidence="15">
    <location>
        <begin position="635"/>
        <end position="676"/>
    </location>
</feature>
<dbReference type="SUPFAM" id="SSF54695">
    <property type="entry name" value="POZ domain"/>
    <property type="match status" value="1"/>
</dbReference>
<feature type="region of interest" description="Disordered" evidence="12">
    <location>
        <begin position="3176"/>
        <end position="3201"/>
    </location>
</feature>
<dbReference type="InterPro" id="IPR001881">
    <property type="entry name" value="EGF-like_Ca-bd_dom"/>
</dbReference>
<keyword evidence="4" id="KW-0272">Extracellular matrix</keyword>
<evidence type="ECO:0000256" key="12">
    <source>
        <dbReference type="SAM" id="MobiDB-lite"/>
    </source>
</evidence>
<dbReference type="PANTHER" id="PTHR47333:SF5">
    <property type="entry name" value="FIBRILLIN-3"/>
    <property type="match status" value="1"/>
</dbReference>
<dbReference type="FunFam" id="2.10.25.10:FF:000014">
    <property type="entry name" value="Latent-transforming growth factor beta-binding protein 3"/>
    <property type="match status" value="2"/>
</dbReference>
<feature type="domain" description="TB" evidence="15">
    <location>
        <begin position="1092"/>
        <end position="1148"/>
    </location>
</feature>
<feature type="domain" description="EGF-like" evidence="13">
    <location>
        <begin position="1583"/>
        <end position="1624"/>
    </location>
</feature>
<feature type="domain" description="EGF-like" evidence="13">
    <location>
        <begin position="2282"/>
        <end position="2323"/>
    </location>
</feature>
<feature type="domain" description="EGF-like" evidence="13">
    <location>
        <begin position="2601"/>
        <end position="2640"/>
    </location>
</feature>
<feature type="domain" description="EGF-like" evidence="13">
    <location>
        <begin position="2559"/>
        <end position="2600"/>
    </location>
</feature>
<dbReference type="InterPro" id="IPR035647">
    <property type="entry name" value="EFG_III/V"/>
</dbReference>
<dbReference type="GO" id="GO:0003924">
    <property type="term" value="F:GTPase activity"/>
    <property type="evidence" value="ECO:0007669"/>
    <property type="project" value="UniProtKB-ARBA"/>
</dbReference>
<dbReference type="InterPro" id="IPR017878">
    <property type="entry name" value="TB_dom"/>
</dbReference>
<feature type="domain" description="TB" evidence="15">
    <location>
        <begin position="1396"/>
        <end position="1447"/>
    </location>
</feature>
<feature type="domain" description="EGF-like" evidence="13">
    <location>
        <begin position="1243"/>
        <end position="1284"/>
    </location>
</feature>
<feature type="disulfide bond" evidence="11">
    <location>
        <begin position="888"/>
        <end position="898"/>
    </location>
</feature>
<dbReference type="Pfam" id="PF07645">
    <property type="entry name" value="EGF_CA"/>
    <property type="match status" value="31"/>
</dbReference>
<dbReference type="FunFam" id="2.10.25.10:FF:000097">
    <property type="entry name" value="Fibrillin 2"/>
    <property type="match status" value="1"/>
</dbReference>
<evidence type="ECO:0000256" key="5">
    <source>
        <dbReference type="ARBA" id="ARBA00022536"/>
    </source>
</evidence>
<dbReference type="PROSITE" id="PS00022">
    <property type="entry name" value="EGF_1"/>
    <property type="match status" value="1"/>
</dbReference>
<feature type="domain" description="EGF-like" evidence="13">
    <location>
        <begin position="2239"/>
        <end position="2281"/>
    </location>
</feature>
<dbReference type="EMBL" id="CADEPI010000363">
    <property type="protein sequence ID" value="CAB3384638.1"/>
    <property type="molecule type" value="Genomic_DNA"/>
</dbReference>
<dbReference type="SMART" id="SM00225">
    <property type="entry name" value="BTB"/>
    <property type="match status" value="1"/>
</dbReference>
<dbReference type="Pfam" id="PF00651">
    <property type="entry name" value="BTB"/>
    <property type="match status" value="1"/>
</dbReference>
<feature type="domain" description="EGF-like" evidence="13">
    <location>
        <begin position="2641"/>
        <end position="2682"/>
    </location>
</feature>
<feature type="domain" description="EGF-like" evidence="13">
    <location>
        <begin position="1918"/>
        <end position="1954"/>
    </location>
</feature>
<evidence type="ECO:0000256" key="4">
    <source>
        <dbReference type="ARBA" id="ARBA00022530"/>
    </source>
</evidence>
<dbReference type="InterPro" id="IPR011333">
    <property type="entry name" value="SKP1/BTB/POZ_sf"/>
</dbReference>
<comment type="caution">
    <text evidence="16">The sequence shown here is derived from an EMBL/GenBank/DDBJ whole genome shotgun (WGS) entry which is preliminary data.</text>
</comment>
<feature type="domain" description="TB" evidence="15">
    <location>
        <begin position="1963"/>
        <end position="2022"/>
    </location>
</feature>
<feature type="domain" description="EGF-like" evidence="13">
    <location>
        <begin position="739"/>
        <end position="779"/>
    </location>
</feature>
<proteinExistence type="inferred from homology"/>
<dbReference type="FunFam" id="2.10.25.10:FF:000002">
    <property type="entry name" value="Latent-transforming growth factor beta-binding protein 3"/>
    <property type="match status" value="2"/>
</dbReference>
<feature type="domain" description="TB" evidence="15">
    <location>
        <begin position="1289"/>
        <end position="1328"/>
    </location>
</feature>
<dbReference type="CDD" id="cd04096">
    <property type="entry name" value="eEF2_snRNP_like_C"/>
    <property type="match status" value="1"/>
</dbReference>
<dbReference type="CDD" id="cd00054">
    <property type="entry name" value="EGF_CA"/>
    <property type="match status" value="31"/>
</dbReference>
<dbReference type="Gene3D" id="3.30.710.10">
    <property type="entry name" value="Potassium Channel Kv1.1, Chain A"/>
    <property type="match status" value="1"/>
</dbReference>
<dbReference type="PROSITE" id="PS50097">
    <property type="entry name" value="BTB"/>
    <property type="match status" value="1"/>
</dbReference>
<feature type="domain" description="EGF-like" evidence="13">
    <location>
        <begin position="1791"/>
        <end position="1831"/>
    </location>
</feature>
<sequence>MYAVLGRRHGRVLHGDQQEGCTTFSVNAVLPVVESFGFAGEIRKQTSGLASPQLVFSHWEVLDVDPFWAPSTEEEYLHFGEKADSENRARMYMDNVRRRKGLTVEQKLVEFAEKQRTLSKNNQGSLLKKILLFIGIMGLQAFERSGDILEDELNLYIGGHFYDCSFKVGATNPKVIKCHKLILARASVYFEKMFMSSFEESFRDKDDSIVITSTSPDVFDAAMRFIYGNAKEFKTFGLACEVYKLAHLWNMKSLMDATAEHFKNVRLQDVLQVYEMRNIMDTENQKELVSFCREMISVNTEEVLHSSACEQVLLDALMRWGVHNATSKGNSQIRAEIDCALKMIYSVIEKSGRYFSASCRQDEEEERCGVRFPRASGCALRAAGVLRTWCSSSSAAGGEGPDLHGWRGGGGGGRWGPARPPDGPPVVDSLPSGSGLMTSGGLLLLLLLALAGAAQQPPEVPLSGPNVCRSQTISYCCPGWTRKPNTGFCAVPICTRSCGRSGQCIKPNVCMCDGGQLATSCYNYGQNNNNRGYSNGNQLSYLPQFQSGTRNGEQLSIDYQNRRRENGDGCAYPCLNGGTCVKGRCVCRLGYVGEYCGEPVCREPCLNGGRCIGPDRCACVYGYTGRRCEADYRTGPCFMRIRNDMCQGQLPGVVCTKQLCCATVGRAWGHPCEHCPDQLDCDHGFLKNVHSGECVDIDECEAIPSLCGNGGKCVNNIGSFTCECPEGLARNPDNNNCEDLNECDDASTCQDGSCHNTDGSYYCICNHGFIPAQDRKSCIDARQGSCYTSLSNFGQCRNRLTMRLSKKDCCCGMNMGKGWGEDCEICPSNGTNGFRRLCGDSLPPVNECVLRPNICGQGQCVDTPEGYSCECHAGNSLKNGICEDIDECQLNYCQGGRCINTPGSFTCKCNPGFDVSSDGRHCTDHDECAERGMCANGRCTNMNGSFKCHCNPGFILSQTGHACVDVDECYENPRICLNGRCENTPGSYKCKCRDGFTISPDGAYCTDTDECSGAGMCANGRCVNMDGSYKCVCDSGFKLSLDGSRCEDHDECQSSPCKNGRCVNTVGSFRCECSEGFFLGVDGRSCLETRRDLCYSSYRDGVCSNPSLVPVPKSSCCCCTVMVGQPMGWGTPCTACPQPGTKDFDSLCPFGPGLTYGGIDINECAQNPGICGNGACENLNGTYRCHCHPGYELDASGKRCVDVDECSLPDMCNGGQCKNTNGSMQCICPTGSKMNQITHACEDIDECRETPDACINGVCVNLIGSFRCDCDLNSVLDNTGRICIDNRRGSCWTKMVNGQCENNLVRPTLRSECCCTVGLAWGSPCEACDTEMCDCQRGYAKLDGKTCIDVNECELEPGICKGGGECVNTDGSFVCKCPAGLTLDSSKRRCIDQREEPCFLEYHHGTCGRQLEGLYNKNKCCCSVGKAWGATCESCPRQGTQAYVDLCPKGPGFYERRDVNECAFPGMCENGRCKNTVGSFTCRCNQGFAIDENGVKCIDIDECSIMHGVCGNGTCRNTPGNFKCDCNEGFESTALMQVCMDINECERRPGLCRGGTCKNTPGSFECVCPPGHELAPDRLSCKDIDECSRTSGICSNGVCENMMGTYQCICNDGYKQTGLKSHCEDVDECEVNNGGCQDQCVNTMGSFNCACGEGFVLSPDGRSCMDVDECRENSRICNGGKCTNSIGSYRCTCTDGLLANPDGSSCSDVNECEMEPGMCLQGTCENTMGSYMCQCQPGYSVKPNEVGCTDEDECLLGYNDCDENAECTNNMGSYECKCRDGFTGNGFSCRDINECLVNNGGCDSNAQCINTEGSFKCACDQGFRGNGFSCQDIDECSDDPNLCENGQCLNFAGSFRCECDMGFMNPEHGNEQMCIDIDECRMFNNLCVYGQCVNFVGMFRCECNEGYQVDSSGGNCTDRDECNSPQACLYGTCVNTDGSFECHCPPNHDLIESGNGCVDRREESCYLDVETAPGGRGRDRCTMPLSKSVTKATCCCSNAGKGWGSRCERCPEPGTEEFDQLCPGGKGYRPNPVTVVLEDINECAEMDKLCGNGHCTNTFGGFMCSCGDGYRLEHDGSMCVDVDECKDSAEICGVGRCDNDIGSYRCECPDGYMISPSGKECIDMRKENCYMTFNHSDNQCYKPMSESITRKVCCCSMGQGWGNPCQQCPRQGTRDYLMLCGPYPGMVIDPMTNITKIIDMCKLMPNMCQHGKCINMPGSMECDCDSGYIYDENAHQCIDENECNRYPSPCRGNSECINAPGSFYCQCPTGYKLSINERDCEDVDECRERTDICQNGECTNYQGSFQCLCHPGYTLMQNRHSCVDIDECQRQATICSNGNCVNTNGSYKCLCNQGFKVSPDNICEDIDECRLHPHFCRNGRCKNTIGSFTCECADGYTLSADGQNCRDIDECVEVPGTCPLPGTCQNIMGHYVCQCPPGYELAADKNSCIDVDECLANIGICDGGICENLPGEFKCICPEGHMVSHNGMKCVDTRTEQCYDLYRRGQCSRGRDTFQTRKQCCCTMGKAWGRYCEECPRHGSREFEALCPGGIGRNDVGDDLDECKHMSNACENGECINTDGSYRCECAQGYKLDATGKRCIDDNECESGNICGNGTCSNSVGGFECQCSEGFTPGAMQICEDINECLESDVHQCAFRCHNTPGSFRCLCPFGYKLAEDGRHCEDMDECNTPANNCKFMCKNLIGSFRCICPPGYQQMGHIDDCRDINECALTPGLCQNGYCINDEGGYHCECHHGFKTSPDGKSCQDHRIGACYRHLKNGRCVHSDNLPQVTRSACCCTMGVAWGPACQPCPLVGSDEYSQLCTASGYHPDGTDIDECSTLPDLCRNGQCVNTLGSYRCICNKGYKLDGSSNTRCVDINECDNNPCKFSCKNTEGSFVCSCAPGYVLNPDGVSCRDLDECATGRHICQHECVNTPGSYDCTCRKGYRQTGDRCLDIDECAEPGVCPPPGTCINTMGSFRCICPKGLKLDSSGKFCGDTDECAKDPSKCQHGCQNLFGNYQCGCPDGYLQNALHKQCVDENECQRNPCAPGTTCINTIGSFRCGCPDSYQLDPTLSLCIQMAAGCMNSPCAFGCQATSGNHYTCSCPSGYYRIGQGHCMTTINPPSNGYPRSPSFGPDIDLGVPTYPIDVPEPYVDPNSRVISTEGCFSCNLNGFNGKGGSRHRRSGKNKTLTHHSSHDSRRSWNKHIIRKRSVHMSKLAEHLAADQQVFLKLKLSQTKHRMRILKLQPAVTHSKRYIKYNIIKGNEHGLFEMVPRHGVWALHFKRKMKKPGVFDLEIQGDHYSPAHPNSALSSKWEQPLALRVRLVVTAS</sequence>
<feature type="domain" description="BTB" evidence="14">
    <location>
        <begin position="162"/>
        <end position="235"/>
    </location>
</feature>
<feature type="domain" description="EGF-like" evidence="13">
    <location>
        <begin position="1750"/>
        <end position="1788"/>
    </location>
</feature>
<dbReference type="FunFam" id="3.30.70.240:FF:000006">
    <property type="entry name" value="Elongation factor like GTPase 1"/>
    <property type="match status" value="1"/>
</dbReference>
<evidence type="ECO:0000256" key="7">
    <source>
        <dbReference type="ARBA" id="ARBA00022737"/>
    </source>
</evidence>
<dbReference type="CDD" id="cd18186">
    <property type="entry name" value="BTB_POZ_ZBTB_KLHL-like"/>
    <property type="match status" value="1"/>
</dbReference>
<feature type="domain" description="EGF-like" evidence="13">
    <location>
        <begin position="2724"/>
        <end position="2765"/>
    </location>
</feature>
<keyword evidence="10" id="KW-0325">Glycoprotein</keyword>
<evidence type="ECO:0000256" key="11">
    <source>
        <dbReference type="PROSITE-ProRule" id="PRU00076"/>
    </source>
</evidence>
<feature type="domain" description="EGF-like" evidence="13">
    <location>
        <begin position="1048"/>
        <end position="1087"/>
    </location>
</feature>
<feature type="domain" description="EGF-like" evidence="13">
    <location>
        <begin position="1160"/>
        <end position="1201"/>
    </location>
</feature>
<dbReference type="PROSITE" id="PS50026">
    <property type="entry name" value="EGF_3"/>
    <property type="match status" value="38"/>
</dbReference>
<dbReference type="PROSITE" id="PS01186">
    <property type="entry name" value="EGF_2"/>
    <property type="match status" value="26"/>
</dbReference>
<dbReference type="SUPFAM" id="SSF57581">
    <property type="entry name" value="TB module/8-cys domain"/>
    <property type="match status" value="9"/>
</dbReference>
<keyword evidence="7" id="KW-0677">Repeat</keyword>
<dbReference type="InterPro" id="IPR000152">
    <property type="entry name" value="EGF-type_Asp/Asn_hydroxyl_site"/>
</dbReference>
<dbReference type="SUPFAM" id="SSF54980">
    <property type="entry name" value="EF-G C-terminal domain-like"/>
    <property type="match status" value="1"/>
</dbReference>
<evidence type="ECO:0000259" key="13">
    <source>
        <dbReference type="PROSITE" id="PS50026"/>
    </source>
</evidence>
<dbReference type="InterPro" id="IPR052080">
    <property type="entry name" value="vWF_C/EGF_Fibrillin"/>
</dbReference>
<feature type="domain" description="EGF-like" evidence="13">
    <location>
        <begin position="1832"/>
        <end position="1869"/>
    </location>
</feature>
<comment type="subcellular location">
    <subcellularLocation>
        <location evidence="1">Secreted</location>
        <location evidence="1">Extracellular space</location>
        <location evidence="1">Extracellular matrix</location>
    </subcellularLocation>
</comment>
<dbReference type="Pfam" id="PF12947">
    <property type="entry name" value="EGF_3"/>
    <property type="match status" value="2"/>
</dbReference>
<dbReference type="Pfam" id="PF12662">
    <property type="entry name" value="cEGF"/>
    <property type="match status" value="5"/>
</dbReference>
<evidence type="ECO:0000259" key="15">
    <source>
        <dbReference type="PROSITE" id="PS51364"/>
    </source>
</evidence>
<name>A0A8S1DX59_9INSE</name>
<dbReference type="GO" id="GO:0001527">
    <property type="term" value="C:microfibril"/>
    <property type="evidence" value="ECO:0007669"/>
    <property type="project" value="UniProtKB-ARBA"/>
</dbReference>
<dbReference type="Pfam" id="PF12661">
    <property type="entry name" value="hEGF"/>
    <property type="match status" value="3"/>
</dbReference>
<evidence type="ECO:0000256" key="2">
    <source>
        <dbReference type="ARBA" id="ARBA00008972"/>
    </source>
</evidence>
<dbReference type="FunFam" id="2.10.25.10:FF:000119">
    <property type="entry name" value="vitamin K-dependent protein S"/>
    <property type="match status" value="2"/>
</dbReference>
<dbReference type="Gene3D" id="3.90.290.10">
    <property type="entry name" value="TGF-beta binding (TB) domain"/>
    <property type="match status" value="9"/>
</dbReference>
<feature type="domain" description="TB" evidence="15">
    <location>
        <begin position="2496"/>
        <end position="2547"/>
    </location>
</feature>
<dbReference type="PROSITE" id="PS01187">
    <property type="entry name" value="EGF_CA"/>
    <property type="match status" value="16"/>
</dbReference>
<feature type="domain" description="EGF-like" evidence="13">
    <location>
        <begin position="2833"/>
        <end position="2870"/>
    </location>
</feature>
<feature type="domain" description="EGF-like" evidence="13">
    <location>
        <begin position="965"/>
        <end position="1006"/>
    </location>
</feature>
<dbReference type="FunFam" id="2.10.25.10:FF:000038">
    <property type="entry name" value="Fibrillin 2"/>
    <property type="match status" value="2"/>
</dbReference>
<feature type="domain" description="TB" evidence="15">
    <location>
        <begin position="2127"/>
        <end position="2180"/>
    </location>
</feature>
<dbReference type="InterPro" id="IPR018097">
    <property type="entry name" value="EGF_Ca-bd_CS"/>
</dbReference>
<reference evidence="16 17" key="1">
    <citation type="submission" date="2020-04" db="EMBL/GenBank/DDBJ databases">
        <authorList>
            <person name="Alioto T."/>
            <person name="Alioto T."/>
            <person name="Gomez Garrido J."/>
        </authorList>
    </citation>
    <scope>NUCLEOTIDE SEQUENCE [LARGE SCALE GENOMIC DNA]</scope>
</reference>
<feature type="domain" description="EGF-like" evidence="13">
    <location>
        <begin position="2683"/>
        <end position="2723"/>
    </location>
</feature>
<evidence type="ECO:0000313" key="17">
    <source>
        <dbReference type="Proteomes" id="UP000494165"/>
    </source>
</evidence>
<dbReference type="SMART" id="SM00179">
    <property type="entry name" value="EGF_CA"/>
    <property type="match status" value="44"/>
</dbReference>
<accession>A0A8S1DX59</accession>
<dbReference type="FunFam" id="2.10.25.10:FF:000003">
    <property type="entry name" value="fibrillin-1 isoform X1"/>
    <property type="match status" value="14"/>
</dbReference>
<dbReference type="FunFam" id="2.10.25.10:FF:000096">
    <property type="entry name" value="Putative fibrillin 2"/>
    <property type="match status" value="3"/>
</dbReference>
<evidence type="ECO:0000256" key="10">
    <source>
        <dbReference type="ARBA" id="ARBA00023180"/>
    </source>
</evidence>
<feature type="domain" description="EGF-like" evidence="13">
    <location>
        <begin position="696"/>
        <end position="738"/>
    </location>
</feature>
<dbReference type="InterPro" id="IPR009030">
    <property type="entry name" value="Growth_fac_rcpt_cys_sf"/>
</dbReference>
<dbReference type="Proteomes" id="UP000494165">
    <property type="component" value="Unassembled WGS sequence"/>
</dbReference>
<feature type="domain" description="EGF-like" evidence="13">
    <location>
        <begin position="3037"/>
        <end position="3077"/>
    </location>
</feature>
<feature type="compositionally biased region" description="Basic residues" evidence="12">
    <location>
        <begin position="3178"/>
        <end position="3193"/>
    </location>
</feature>
<dbReference type="Gene3D" id="2.10.25.10">
    <property type="entry name" value="Laminin"/>
    <property type="match status" value="46"/>
</dbReference>
<comment type="caution">
    <text evidence="11">Lacks conserved residue(s) required for the propagation of feature annotation.</text>
</comment>
<feature type="domain" description="EGF-like" evidence="13">
    <location>
        <begin position="1499"/>
        <end position="1540"/>
    </location>
</feature>
<dbReference type="InterPro" id="IPR026823">
    <property type="entry name" value="cEGF"/>
</dbReference>
<dbReference type="SMART" id="SM00181">
    <property type="entry name" value="EGF"/>
    <property type="match status" value="47"/>
</dbReference>
<dbReference type="InterPro" id="IPR000742">
    <property type="entry name" value="EGF"/>
</dbReference>
<dbReference type="FunFam" id="2.10.25.10:FF:000804">
    <property type="entry name" value="Fibrillin-1"/>
    <property type="match status" value="1"/>
</dbReference>
<dbReference type="FunFam" id="2.10.25.10:FF:000008">
    <property type="entry name" value="Signal peptide, CUB domain, EGF-like 2"/>
    <property type="match status" value="1"/>
</dbReference>
<keyword evidence="9 11" id="KW-1015">Disulfide bond</keyword>
<gene>
    <name evidence="16" type="ORF">CLODIP_2_CD00579</name>
</gene>
<organism evidence="16 17">
    <name type="scientific">Cloeon dipterum</name>
    <dbReference type="NCBI Taxonomy" id="197152"/>
    <lineage>
        <taxon>Eukaryota</taxon>
        <taxon>Metazoa</taxon>
        <taxon>Ecdysozoa</taxon>
        <taxon>Arthropoda</taxon>
        <taxon>Hexapoda</taxon>
        <taxon>Insecta</taxon>
        <taxon>Pterygota</taxon>
        <taxon>Palaeoptera</taxon>
        <taxon>Ephemeroptera</taxon>
        <taxon>Pisciforma</taxon>
        <taxon>Baetidae</taxon>
        <taxon>Cloeon</taxon>
    </lineage>
</organism>
<feature type="domain" description="EGF-like" evidence="13">
    <location>
        <begin position="1541"/>
        <end position="1582"/>
    </location>
</feature>
<feature type="disulfide bond" evidence="11">
    <location>
        <begin position="1052"/>
        <end position="1062"/>
    </location>
</feature>
<feature type="domain" description="EGF-like" evidence="13">
    <location>
        <begin position="2039"/>
        <end position="2076"/>
    </location>
</feature>
<feature type="domain" description="EGF-like" evidence="13">
    <location>
        <begin position="924"/>
        <end position="960"/>
    </location>
</feature>
<dbReference type="Pfam" id="PF14670">
    <property type="entry name" value="FXa_inhibition"/>
    <property type="match status" value="1"/>
</dbReference>
<dbReference type="PROSITE" id="PS00010">
    <property type="entry name" value="ASX_HYDROXYL"/>
    <property type="match status" value="40"/>
</dbReference>
<feature type="domain" description="TB" evidence="15">
    <location>
        <begin position="2770"/>
        <end position="2822"/>
    </location>
</feature>
<feature type="domain" description="EGF-like" evidence="13">
    <location>
        <begin position="844"/>
        <end position="883"/>
    </location>
</feature>
<dbReference type="Pfam" id="PF00679">
    <property type="entry name" value="EFG_C"/>
    <property type="match status" value="1"/>
</dbReference>
<dbReference type="InterPro" id="IPR013032">
    <property type="entry name" value="EGF-like_CS"/>
</dbReference>
<feature type="compositionally biased region" description="Gly residues" evidence="12">
    <location>
        <begin position="406"/>
        <end position="415"/>
    </location>
</feature>
<keyword evidence="6" id="KW-0732">Signal</keyword>
<keyword evidence="17" id="KW-1185">Reference proteome</keyword>
<comment type="similarity">
    <text evidence="2">Belongs to the fibrillin family.</text>
</comment>
<feature type="domain" description="EGF-like" evidence="13">
    <location>
        <begin position="884"/>
        <end position="923"/>
    </location>
</feature>
<dbReference type="InterPro" id="IPR024731">
    <property type="entry name" value="NELL2-like_EGF"/>
</dbReference>
<dbReference type="InterPro" id="IPR049883">
    <property type="entry name" value="NOTCH1_EGF-like"/>
</dbReference>
<feature type="domain" description="EGF-like" evidence="13">
    <location>
        <begin position="1876"/>
        <end position="1913"/>
    </location>
</feature>
<feature type="domain" description="EGF-like" evidence="13">
    <location>
        <begin position="2324"/>
        <end position="2364"/>
    </location>
</feature>
<feature type="domain" description="EGF-like" evidence="13">
    <location>
        <begin position="2365"/>
        <end position="2406"/>
    </location>
</feature>
<keyword evidence="5 11" id="KW-0245">EGF-like domain</keyword>
<protein>
    <submittedName>
        <fullName evidence="16">Uncharacterized protein</fullName>
    </submittedName>
</protein>
<dbReference type="FunFam" id="2.10.25.10:FF:000653">
    <property type="entry name" value="Putative Fibrillin-1"/>
    <property type="match status" value="1"/>
</dbReference>
<dbReference type="GO" id="GO:0005509">
    <property type="term" value="F:calcium ion binding"/>
    <property type="evidence" value="ECO:0007669"/>
    <property type="project" value="InterPro"/>
</dbReference>
<feature type="domain" description="EGF-like" evidence="13">
    <location>
        <begin position="2915"/>
        <end position="2953"/>
    </location>
</feature>
<dbReference type="OrthoDB" id="10045365at2759"/>
<evidence type="ECO:0000256" key="1">
    <source>
        <dbReference type="ARBA" id="ARBA00004498"/>
    </source>
</evidence>
<feature type="domain" description="EGF-like" evidence="13">
    <location>
        <begin position="1708"/>
        <end position="1745"/>
    </location>
</feature>
<dbReference type="FunFam" id="2.10.25.10:FF:000010">
    <property type="entry name" value="Pro-epidermal growth factor"/>
    <property type="match status" value="1"/>
</dbReference>
<feature type="domain" description="TB" evidence="15">
    <location>
        <begin position="784"/>
        <end position="838"/>
    </location>
</feature>
<dbReference type="PROSITE" id="PS51364">
    <property type="entry name" value="TB"/>
    <property type="match status" value="9"/>
</dbReference>
<evidence type="ECO:0000256" key="8">
    <source>
        <dbReference type="ARBA" id="ARBA00022837"/>
    </source>
</evidence>
<feature type="domain" description="EGF-like" evidence="13">
    <location>
        <begin position="2407"/>
        <end position="2449"/>
    </location>
</feature>
<dbReference type="SUPFAM" id="SSF57196">
    <property type="entry name" value="EGF/Laminin"/>
    <property type="match status" value="13"/>
</dbReference>